<dbReference type="SUPFAM" id="SSF53790">
    <property type="entry name" value="Tetrapyrrole methylase"/>
    <property type="match status" value="1"/>
</dbReference>
<dbReference type="InParanoid" id="A0A1I1WS39"/>
<evidence type="ECO:0000256" key="3">
    <source>
        <dbReference type="ARBA" id="ARBA00022603"/>
    </source>
</evidence>
<dbReference type="PANTHER" id="PTHR46111">
    <property type="entry name" value="RIBOSOMAL RNA SMALL SUBUNIT METHYLTRANSFERASE I"/>
    <property type="match status" value="1"/>
</dbReference>
<dbReference type="Gene3D" id="3.40.1010.10">
    <property type="entry name" value="Cobalt-precorrin-4 Transmethylase, Domain 1"/>
    <property type="match status" value="1"/>
</dbReference>
<dbReference type="GO" id="GO:0032259">
    <property type="term" value="P:methylation"/>
    <property type="evidence" value="ECO:0007669"/>
    <property type="project" value="UniProtKB-KW"/>
</dbReference>
<dbReference type="GO" id="GO:0006364">
    <property type="term" value="P:rRNA processing"/>
    <property type="evidence" value="ECO:0007669"/>
    <property type="project" value="UniProtKB-KW"/>
</dbReference>
<proteinExistence type="predicted"/>
<gene>
    <name evidence="7" type="ORF">SAMN05444380_104167</name>
</gene>
<keyword evidence="4 7" id="KW-0808">Transferase</keyword>
<dbReference type="Proteomes" id="UP000181976">
    <property type="component" value="Unassembled WGS sequence"/>
</dbReference>
<keyword evidence="2" id="KW-0698">rRNA processing</keyword>
<dbReference type="InterPro" id="IPR000878">
    <property type="entry name" value="4pyrrol_Mease"/>
</dbReference>
<evidence type="ECO:0000259" key="6">
    <source>
        <dbReference type="Pfam" id="PF00590"/>
    </source>
</evidence>
<dbReference type="Pfam" id="PF00590">
    <property type="entry name" value="TP_methylase"/>
    <property type="match status" value="1"/>
</dbReference>
<dbReference type="InterPro" id="IPR014777">
    <property type="entry name" value="4pyrrole_Mease_sub1"/>
</dbReference>
<dbReference type="CDD" id="cd11649">
    <property type="entry name" value="RsmI_like"/>
    <property type="match status" value="1"/>
</dbReference>
<organism evidence="7 8">
    <name type="scientific">Thermophagus xiamenensis</name>
    <dbReference type="NCBI Taxonomy" id="385682"/>
    <lineage>
        <taxon>Bacteria</taxon>
        <taxon>Pseudomonadati</taxon>
        <taxon>Bacteroidota</taxon>
        <taxon>Bacteroidia</taxon>
        <taxon>Marinilabiliales</taxon>
        <taxon>Marinilabiliaceae</taxon>
        <taxon>Thermophagus</taxon>
    </lineage>
</organism>
<evidence type="ECO:0000256" key="4">
    <source>
        <dbReference type="ARBA" id="ARBA00022679"/>
    </source>
</evidence>
<reference evidence="7 8" key="1">
    <citation type="submission" date="2016-10" db="EMBL/GenBank/DDBJ databases">
        <authorList>
            <person name="de Groot N.N."/>
        </authorList>
    </citation>
    <scope>NUCLEOTIDE SEQUENCE [LARGE SCALE GENOMIC DNA]</scope>
    <source>
        <strain evidence="7 8">DSM 19012</strain>
    </source>
</reference>
<keyword evidence="3 7" id="KW-0489">Methyltransferase</keyword>
<dbReference type="InterPro" id="IPR008189">
    <property type="entry name" value="rRNA_ssu_MeTfrase_I"/>
</dbReference>
<dbReference type="PANTHER" id="PTHR46111:SF2">
    <property type="entry name" value="SAM-DEPENDENT METHYLTRANSFERASE"/>
    <property type="match status" value="1"/>
</dbReference>
<dbReference type="STRING" id="385682.SAMN05444380_104167"/>
<keyword evidence="1" id="KW-0963">Cytoplasm</keyword>
<dbReference type="OrthoDB" id="7061662at2"/>
<sequence length="234" mass="26364">MKGRLYLIPTHLGNSNYGLTIPHEVATLAARLRYFIVENIRTARRYLRLLDPKMDIDSSTFFILDKHTNPREYSTFLKPIEEGHDIGIISEAGCPGIADPGADIVKIAHHKGIKVVPMTGPSSILLALMASGMNGQNFAFNGYLPIEKHERIKSIKHLESRSIKEKQTQIFIEAPYRNNTLVKNILDSCHPRTLLCIACNLTLPDEFIVTRPVSSWKNQVPDLHKKPTIFLIQG</sequence>
<evidence type="ECO:0000256" key="2">
    <source>
        <dbReference type="ARBA" id="ARBA00022552"/>
    </source>
</evidence>
<dbReference type="EMBL" id="FONA01000004">
    <property type="protein sequence ID" value="SFD95900.1"/>
    <property type="molecule type" value="Genomic_DNA"/>
</dbReference>
<evidence type="ECO:0000313" key="7">
    <source>
        <dbReference type="EMBL" id="SFD95900.1"/>
    </source>
</evidence>
<keyword evidence="5" id="KW-0949">S-adenosyl-L-methionine</keyword>
<name>A0A1I1WS39_9BACT</name>
<feature type="domain" description="Tetrapyrrole methylase" evidence="6">
    <location>
        <begin position="77"/>
        <end position="213"/>
    </location>
</feature>
<evidence type="ECO:0000256" key="1">
    <source>
        <dbReference type="ARBA" id="ARBA00022490"/>
    </source>
</evidence>
<keyword evidence="8" id="KW-1185">Reference proteome</keyword>
<dbReference type="eggNOG" id="COG0313">
    <property type="taxonomic scope" value="Bacteria"/>
</dbReference>
<dbReference type="RefSeq" id="WP_010528284.1">
    <property type="nucleotide sequence ID" value="NZ_AFSL01000076.1"/>
</dbReference>
<evidence type="ECO:0000313" key="8">
    <source>
        <dbReference type="Proteomes" id="UP000181976"/>
    </source>
</evidence>
<dbReference type="Gene3D" id="3.30.950.10">
    <property type="entry name" value="Methyltransferase, Cobalt-precorrin-4 Transmethylase, Domain 2"/>
    <property type="match status" value="1"/>
</dbReference>
<evidence type="ECO:0000256" key="5">
    <source>
        <dbReference type="ARBA" id="ARBA00022691"/>
    </source>
</evidence>
<dbReference type="AlphaFoldDB" id="A0A1I1WS39"/>
<dbReference type="GO" id="GO:0008168">
    <property type="term" value="F:methyltransferase activity"/>
    <property type="evidence" value="ECO:0007669"/>
    <property type="project" value="UniProtKB-KW"/>
</dbReference>
<dbReference type="InterPro" id="IPR035996">
    <property type="entry name" value="4pyrrol_Methylase_sf"/>
</dbReference>
<dbReference type="InterPro" id="IPR014776">
    <property type="entry name" value="4pyrrole_Mease_sub2"/>
</dbReference>
<accession>A0A1I1WS39</accession>
<dbReference type="PIRSF" id="PIRSF005917">
    <property type="entry name" value="MTase_YraL"/>
    <property type="match status" value="1"/>
</dbReference>
<protein>
    <submittedName>
        <fullName evidence="7">16S rRNA (Cytidine1402-2'-O)-methyltransferase</fullName>
    </submittedName>
</protein>